<accession>A0A843VJM1</accession>
<reference evidence="2" key="1">
    <citation type="submission" date="2017-07" db="EMBL/GenBank/DDBJ databases">
        <title>Taro Niue Genome Assembly and Annotation.</title>
        <authorList>
            <person name="Atibalentja N."/>
            <person name="Keating K."/>
            <person name="Fields C.J."/>
        </authorList>
    </citation>
    <scope>NUCLEOTIDE SEQUENCE</scope>
    <source>
        <strain evidence="2">Niue_2</strain>
        <tissue evidence="2">Leaf</tissue>
    </source>
</reference>
<dbReference type="AlphaFoldDB" id="A0A843VJM1"/>
<feature type="compositionally biased region" description="Basic and acidic residues" evidence="1">
    <location>
        <begin position="52"/>
        <end position="63"/>
    </location>
</feature>
<sequence>LHSHISIILKESTRAWGIPRGTTEESKQLATQLLLHYCYYTAGAVDPAPLRRGSELDDGRETRTYNSNTGVRVSRSDDTDLDGTTKVPGQSPELTAWLTENLGHPTGEVTTVGVVLLATYTKPRACHTNHVKSRTNLVHW</sequence>
<proteinExistence type="predicted"/>
<gene>
    <name evidence="2" type="ORF">Taro_026461</name>
</gene>
<keyword evidence="3" id="KW-1185">Reference proteome</keyword>
<feature type="non-terminal residue" evidence="2">
    <location>
        <position position="1"/>
    </location>
</feature>
<comment type="caution">
    <text evidence="2">The sequence shown here is derived from an EMBL/GenBank/DDBJ whole genome shotgun (WGS) entry which is preliminary data.</text>
</comment>
<protein>
    <submittedName>
        <fullName evidence="2">Uncharacterized protein</fullName>
    </submittedName>
</protein>
<name>A0A843VJM1_COLES</name>
<dbReference type="Proteomes" id="UP000652761">
    <property type="component" value="Unassembled WGS sequence"/>
</dbReference>
<evidence type="ECO:0000313" key="3">
    <source>
        <dbReference type="Proteomes" id="UP000652761"/>
    </source>
</evidence>
<evidence type="ECO:0000256" key="1">
    <source>
        <dbReference type="SAM" id="MobiDB-lite"/>
    </source>
</evidence>
<organism evidence="2 3">
    <name type="scientific">Colocasia esculenta</name>
    <name type="common">Wild taro</name>
    <name type="synonym">Arum esculentum</name>
    <dbReference type="NCBI Taxonomy" id="4460"/>
    <lineage>
        <taxon>Eukaryota</taxon>
        <taxon>Viridiplantae</taxon>
        <taxon>Streptophyta</taxon>
        <taxon>Embryophyta</taxon>
        <taxon>Tracheophyta</taxon>
        <taxon>Spermatophyta</taxon>
        <taxon>Magnoliopsida</taxon>
        <taxon>Liliopsida</taxon>
        <taxon>Araceae</taxon>
        <taxon>Aroideae</taxon>
        <taxon>Colocasieae</taxon>
        <taxon>Colocasia</taxon>
    </lineage>
</organism>
<dbReference type="EMBL" id="NMUH01001600">
    <property type="protein sequence ID" value="MQL93820.1"/>
    <property type="molecule type" value="Genomic_DNA"/>
</dbReference>
<feature type="region of interest" description="Disordered" evidence="1">
    <location>
        <begin position="51"/>
        <end position="90"/>
    </location>
</feature>
<evidence type="ECO:0000313" key="2">
    <source>
        <dbReference type="EMBL" id="MQL93820.1"/>
    </source>
</evidence>